<accession>A0A136LZC7</accession>
<organism evidence="7 8">
    <name type="scientific">candidate division WS6 bacterium OLB20</name>
    <dbReference type="NCBI Taxonomy" id="1617426"/>
    <lineage>
        <taxon>Bacteria</taxon>
        <taxon>Candidatus Dojkabacteria</taxon>
    </lineage>
</organism>
<gene>
    <name evidence="7" type="primary">yjjK</name>
    <name evidence="7" type="ORF">TR69_WS6001001035</name>
</gene>
<proteinExistence type="inferred from homology"/>
<evidence type="ECO:0000256" key="4">
    <source>
        <dbReference type="ARBA" id="ARBA00022840"/>
    </source>
</evidence>
<dbReference type="STRING" id="1617426.TR69_WS6001001035"/>
<dbReference type="Proteomes" id="UP000070457">
    <property type="component" value="Unassembled WGS sequence"/>
</dbReference>
<evidence type="ECO:0000259" key="6">
    <source>
        <dbReference type="Pfam" id="PF00005"/>
    </source>
</evidence>
<dbReference type="AlphaFoldDB" id="A0A136LZC7"/>
<dbReference type="Pfam" id="PF00005">
    <property type="entry name" value="ABC_tran"/>
    <property type="match status" value="1"/>
</dbReference>
<dbReference type="EMBL" id="JYNZ01000003">
    <property type="protein sequence ID" value="KXK27009.1"/>
    <property type="molecule type" value="Genomic_DNA"/>
</dbReference>
<evidence type="ECO:0000256" key="2">
    <source>
        <dbReference type="ARBA" id="ARBA00022448"/>
    </source>
</evidence>
<protein>
    <submittedName>
        <fullName evidence="7">Putative ABC transporter ATP-binding protein YjjK</fullName>
    </submittedName>
</protein>
<name>A0A136LZC7_9BACT</name>
<sequence>MNITASHLGKKFGSKTAVHDLNLTIEQGKVLGLLGPNGAGKSTTIKMLSGQMHPDSGVITIMVKIMTGFLTICVVVSGSCRRR</sequence>
<keyword evidence="5" id="KW-0812">Transmembrane</keyword>
<dbReference type="GO" id="GO:0016887">
    <property type="term" value="F:ATP hydrolysis activity"/>
    <property type="evidence" value="ECO:0007669"/>
    <property type="project" value="InterPro"/>
</dbReference>
<comment type="similarity">
    <text evidence="1">Belongs to the ABC transporter superfamily.</text>
</comment>
<keyword evidence="5" id="KW-0472">Membrane</keyword>
<evidence type="ECO:0000256" key="5">
    <source>
        <dbReference type="SAM" id="Phobius"/>
    </source>
</evidence>
<reference evidence="7 8" key="1">
    <citation type="submission" date="2015-02" db="EMBL/GenBank/DDBJ databases">
        <title>Improved understanding of the partial-nitritation anammox process through 23 genomes representing the majority of the microbial community.</title>
        <authorList>
            <person name="Speth D.R."/>
            <person name="In T Zandt M."/>
            <person name="Guerrero Cruz S."/>
            <person name="Jetten M.S."/>
            <person name="Dutilh B.E."/>
        </authorList>
    </citation>
    <scope>NUCLEOTIDE SEQUENCE [LARGE SCALE GENOMIC DNA]</scope>
    <source>
        <strain evidence="7">OLB20</strain>
    </source>
</reference>
<dbReference type="GO" id="GO:0005524">
    <property type="term" value="F:ATP binding"/>
    <property type="evidence" value="ECO:0007669"/>
    <property type="project" value="UniProtKB-KW"/>
</dbReference>
<evidence type="ECO:0000313" key="7">
    <source>
        <dbReference type="EMBL" id="KXK27009.1"/>
    </source>
</evidence>
<dbReference type="Gene3D" id="3.40.50.300">
    <property type="entry name" value="P-loop containing nucleotide triphosphate hydrolases"/>
    <property type="match status" value="1"/>
</dbReference>
<comment type="caution">
    <text evidence="7">The sequence shown here is derived from an EMBL/GenBank/DDBJ whole genome shotgun (WGS) entry which is preliminary data.</text>
</comment>
<dbReference type="PANTHER" id="PTHR42711">
    <property type="entry name" value="ABC TRANSPORTER ATP-BINDING PROTEIN"/>
    <property type="match status" value="1"/>
</dbReference>
<keyword evidence="5" id="KW-1133">Transmembrane helix</keyword>
<keyword evidence="4 7" id="KW-0067">ATP-binding</keyword>
<dbReference type="InterPro" id="IPR027417">
    <property type="entry name" value="P-loop_NTPase"/>
</dbReference>
<evidence type="ECO:0000256" key="1">
    <source>
        <dbReference type="ARBA" id="ARBA00005417"/>
    </source>
</evidence>
<feature type="domain" description="ABC transporter" evidence="6">
    <location>
        <begin position="19"/>
        <end position="62"/>
    </location>
</feature>
<keyword evidence="3" id="KW-0547">Nucleotide-binding</keyword>
<evidence type="ECO:0000256" key="3">
    <source>
        <dbReference type="ARBA" id="ARBA00022741"/>
    </source>
</evidence>
<dbReference type="InterPro" id="IPR003439">
    <property type="entry name" value="ABC_transporter-like_ATP-bd"/>
</dbReference>
<dbReference type="InterPro" id="IPR050763">
    <property type="entry name" value="ABC_transporter_ATP-binding"/>
</dbReference>
<feature type="transmembrane region" description="Helical" evidence="5">
    <location>
        <begin position="57"/>
        <end position="77"/>
    </location>
</feature>
<keyword evidence="2" id="KW-0813">Transport</keyword>
<dbReference type="PANTHER" id="PTHR42711:SF5">
    <property type="entry name" value="ABC TRANSPORTER ATP-BINDING PROTEIN NATA"/>
    <property type="match status" value="1"/>
</dbReference>
<evidence type="ECO:0000313" key="8">
    <source>
        <dbReference type="Proteomes" id="UP000070457"/>
    </source>
</evidence>
<dbReference type="SUPFAM" id="SSF52540">
    <property type="entry name" value="P-loop containing nucleoside triphosphate hydrolases"/>
    <property type="match status" value="1"/>
</dbReference>